<dbReference type="EMBL" id="JAVRJZ010000005">
    <property type="protein sequence ID" value="KAK2722579.1"/>
    <property type="molecule type" value="Genomic_DNA"/>
</dbReference>
<accession>A0AA88LDN7</accession>
<feature type="non-terminal residue" evidence="1">
    <location>
        <position position="93"/>
    </location>
</feature>
<evidence type="ECO:0000313" key="1">
    <source>
        <dbReference type="EMBL" id="KAK2722579.1"/>
    </source>
</evidence>
<proteinExistence type="predicted"/>
<sequence length="93" mass="10537">IRRSVFGEKISYASLETNLLVVSEGSQNITKLYSLQDVLNLNQFMDKDEHLGYIVDVEKLPEPLLIVKSAQCKLMFDGSLPVLAFCSEVDRWS</sequence>
<dbReference type="AlphaFoldDB" id="A0AA88LDN7"/>
<dbReference type="Proteomes" id="UP001187531">
    <property type="component" value="Unassembled WGS sequence"/>
</dbReference>
<comment type="caution">
    <text evidence="1">The sequence shown here is derived from an EMBL/GenBank/DDBJ whole genome shotgun (WGS) entry which is preliminary data.</text>
</comment>
<protein>
    <submittedName>
        <fullName evidence="1">Uncharacterized protein</fullName>
    </submittedName>
</protein>
<reference evidence="1" key="1">
    <citation type="submission" date="2023-07" db="EMBL/GenBank/DDBJ databases">
        <title>Chromosome-level genome assembly of Artemia franciscana.</title>
        <authorList>
            <person name="Jo E."/>
        </authorList>
    </citation>
    <scope>NUCLEOTIDE SEQUENCE</scope>
    <source>
        <tissue evidence="1">Whole body</tissue>
    </source>
</reference>
<name>A0AA88LDN7_ARTSF</name>
<organism evidence="1 2">
    <name type="scientific">Artemia franciscana</name>
    <name type="common">Brine shrimp</name>
    <name type="synonym">Artemia sanfranciscana</name>
    <dbReference type="NCBI Taxonomy" id="6661"/>
    <lineage>
        <taxon>Eukaryota</taxon>
        <taxon>Metazoa</taxon>
        <taxon>Ecdysozoa</taxon>
        <taxon>Arthropoda</taxon>
        <taxon>Crustacea</taxon>
        <taxon>Branchiopoda</taxon>
        <taxon>Anostraca</taxon>
        <taxon>Artemiidae</taxon>
        <taxon>Artemia</taxon>
    </lineage>
</organism>
<gene>
    <name evidence="1" type="ORF">QYM36_002949</name>
</gene>
<feature type="non-terminal residue" evidence="1">
    <location>
        <position position="1"/>
    </location>
</feature>
<keyword evidence="2" id="KW-1185">Reference proteome</keyword>
<evidence type="ECO:0000313" key="2">
    <source>
        <dbReference type="Proteomes" id="UP001187531"/>
    </source>
</evidence>